<keyword evidence="5" id="KW-1185">Reference proteome</keyword>
<feature type="coiled-coil region" evidence="1">
    <location>
        <begin position="647"/>
        <end position="709"/>
    </location>
</feature>
<evidence type="ECO:0000313" key="5">
    <source>
        <dbReference type="Proteomes" id="UP000659654"/>
    </source>
</evidence>
<feature type="region of interest" description="Disordered" evidence="2">
    <location>
        <begin position="1"/>
        <end position="22"/>
    </location>
</feature>
<dbReference type="EMBL" id="CAJFCV020000005">
    <property type="protein sequence ID" value="CAG9124216.1"/>
    <property type="molecule type" value="Genomic_DNA"/>
</dbReference>
<gene>
    <name evidence="3" type="ORF">BXYJ_LOCUS12266</name>
</gene>
<feature type="region of interest" description="Disordered" evidence="2">
    <location>
        <begin position="482"/>
        <end position="505"/>
    </location>
</feature>
<protein>
    <submittedName>
        <fullName evidence="3">(pine wood nematode) hypothetical protein</fullName>
    </submittedName>
</protein>
<dbReference type="OrthoDB" id="5834495at2759"/>
<name>A0A1I7RNQ2_BURXY</name>
<dbReference type="WBParaSite" id="BXY_0233900.1">
    <property type="protein sequence ID" value="BXY_0233900.1"/>
    <property type="gene ID" value="BXY_0233900"/>
</dbReference>
<evidence type="ECO:0000313" key="4">
    <source>
        <dbReference type="Proteomes" id="UP000095284"/>
    </source>
</evidence>
<keyword evidence="1" id="KW-0175">Coiled coil</keyword>
<dbReference type="Proteomes" id="UP000095284">
    <property type="component" value="Unplaced"/>
</dbReference>
<dbReference type="EMBL" id="CAJFDI010000005">
    <property type="protein sequence ID" value="CAD5232175.1"/>
    <property type="molecule type" value="Genomic_DNA"/>
</dbReference>
<feature type="compositionally biased region" description="Polar residues" evidence="2">
    <location>
        <begin position="488"/>
        <end position="500"/>
    </location>
</feature>
<accession>A0A1I7RNQ2</accession>
<dbReference type="Proteomes" id="UP000582659">
    <property type="component" value="Unassembled WGS sequence"/>
</dbReference>
<reference evidence="3" key="2">
    <citation type="submission" date="2020-09" db="EMBL/GenBank/DDBJ databases">
        <authorList>
            <person name="Kikuchi T."/>
        </authorList>
    </citation>
    <scope>NUCLEOTIDE SEQUENCE</scope>
    <source>
        <strain evidence="3">Ka4C1</strain>
    </source>
</reference>
<evidence type="ECO:0000256" key="1">
    <source>
        <dbReference type="SAM" id="Coils"/>
    </source>
</evidence>
<dbReference type="AlphaFoldDB" id="A0A1I7RNQ2"/>
<sequence>MDRQRKRLSILKPSGDSPDETANLFDNIPAAKRRVSFSATKIVQQFHKEDHQFVHEPTNEILHLSTSAEMSDEKFKSFNKENERNFSDLEISASQGLSLLKAANECNLSRLNDTAAIFNQSSGDRPAVGVSNVTDVESMENTECLFPSMAKQKEFTVNSIQDTMMLFTKNNKVVRPREIVIEQESDEITNTMQLFERTDRERVKSAPLPAHNALATSLSSEYELEASRRTERTLDILPGSSKANLSKGDATETNIPASIAHSGNFSFHLDDHGLSDQSAVNDPVKENTVGVFKSFNDGAGQPSSVNAMDAIQGVPDGSFTMDRTYVKETAVEEAAQFMDTSEETSHRACHKPCLEFVGSVEKERILDSPAETAQGTSESKTRVIHGRDSPRNILPAVNLDVTTSTQRSQSFQPLLDIDVSTRFGFEESFKEPCSGIRTTITKEISIHEEIKEEMEVEEEKEEQTAPPKTVNYMRRHTVGNPRAGLSTIMETPSRPSSNLVEETPRPGAGVIAAGFTRRSIQHPMMTPQYQPLPTPSSVMATPSIATFTLPMLKLPEMITTHPGFPPIDLNSYDCQETDPLFDEKILVEPCSSLEFEAQPIEGEDPHKLEARTIAARILTYYNGDEMKARNHLKREYQKKLDAMKPDVEKLEVLSMELNNKMEKEKHLKEVKGVLIKKILKRVDDISIEREEIQRKIEAANKKIKGVLAQI</sequence>
<evidence type="ECO:0000256" key="2">
    <source>
        <dbReference type="SAM" id="MobiDB-lite"/>
    </source>
</evidence>
<dbReference type="Proteomes" id="UP000659654">
    <property type="component" value="Unassembled WGS sequence"/>
</dbReference>
<organism evidence="4 6">
    <name type="scientific">Bursaphelenchus xylophilus</name>
    <name type="common">Pinewood nematode worm</name>
    <name type="synonym">Aphelenchoides xylophilus</name>
    <dbReference type="NCBI Taxonomy" id="6326"/>
    <lineage>
        <taxon>Eukaryota</taxon>
        <taxon>Metazoa</taxon>
        <taxon>Ecdysozoa</taxon>
        <taxon>Nematoda</taxon>
        <taxon>Chromadorea</taxon>
        <taxon>Rhabditida</taxon>
        <taxon>Tylenchina</taxon>
        <taxon>Tylenchomorpha</taxon>
        <taxon>Aphelenchoidea</taxon>
        <taxon>Aphelenchoididae</taxon>
        <taxon>Bursaphelenchus</taxon>
    </lineage>
</organism>
<proteinExistence type="predicted"/>
<dbReference type="SMR" id="A0A1I7RNQ2"/>
<evidence type="ECO:0000313" key="3">
    <source>
        <dbReference type="EMBL" id="CAD5232175.1"/>
    </source>
</evidence>
<evidence type="ECO:0000313" key="6">
    <source>
        <dbReference type="WBParaSite" id="BXY_0233900.1"/>
    </source>
</evidence>
<reference evidence="6" key="1">
    <citation type="submission" date="2016-11" db="UniProtKB">
        <authorList>
            <consortium name="WormBaseParasite"/>
        </authorList>
    </citation>
    <scope>IDENTIFICATION</scope>
</reference>